<dbReference type="AlphaFoldDB" id="A0A543HGM9"/>
<evidence type="ECO:0000256" key="1">
    <source>
        <dbReference type="SAM" id="MobiDB-lite"/>
    </source>
</evidence>
<evidence type="ECO:0000313" key="2">
    <source>
        <dbReference type="EMBL" id="TQM57478.1"/>
    </source>
</evidence>
<keyword evidence="3" id="KW-1185">Reference proteome</keyword>
<dbReference type="EMBL" id="VFPM01000004">
    <property type="protein sequence ID" value="TQM57478.1"/>
    <property type="molecule type" value="Genomic_DNA"/>
</dbReference>
<dbReference type="RefSeq" id="WP_185749197.1">
    <property type="nucleotide sequence ID" value="NZ_VFPM01000004.1"/>
</dbReference>
<feature type="region of interest" description="Disordered" evidence="1">
    <location>
        <begin position="49"/>
        <end position="117"/>
    </location>
</feature>
<accession>A0A543HGM9</accession>
<dbReference type="Proteomes" id="UP000316747">
    <property type="component" value="Unassembled WGS sequence"/>
</dbReference>
<reference evidence="2 3" key="1">
    <citation type="submission" date="2019-06" db="EMBL/GenBank/DDBJ databases">
        <title>Genome sequencing of plant associated microbes to promote plant fitness in Sorghum bicolor and Oryza sativa.</title>
        <authorList>
            <person name="Coleman-Derr D."/>
        </authorList>
    </citation>
    <scope>NUCLEOTIDE SEQUENCE [LARGE SCALE GENOMIC DNA]</scope>
    <source>
        <strain evidence="2 3">KV-663</strain>
    </source>
</reference>
<proteinExistence type="predicted"/>
<comment type="caution">
    <text evidence="2">The sequence shown here is derived from an EMBL/GenBank/DDBJ whole genome shotgun (WGS) entry which is preliminary data.</text>
</comment>
<protein>
    <submittedName>
        <fullName evidence="2">Uncharacterized protein</fullName>
    </submittedName>
</protein>
<organism evidence="2 3">
    <name type="scientific">Humibacillus xanthopallidus</name>
    <dbReference type="NCBI Taxonomy" id="412689"/>
    <lineage>
        <taxon>Bacteria</taxon>
        <taxon>Bacillati</taxon>
        <taxon>Actinomycetota</taxon>
        <taxon>Actinomycetes</taxon>
        <taxon>Micrococcales</taxon>
        <taxon>Intrasporangiaceae</taxon>
        <taxon>Humibacillus</taxon>
    </lineage>
</organism>
<name>A0A543HGM9_9MICO</name>
<evidence type="ECO:0000313" key="3">
    <source>
        <dbReference type="Proteomes" id="UP000316747"/>
    </source>
</evidence>
<feature type="compositionally biased region" description="Basic and acidic residues" evidence="1">
    <location>
        <begin position="49"/>
        <end position="76"/>
    </location>
</feature>
<sequence>MSTAGTGLHLSPQEALARDLIMERVAARHRAQRRHRPSRAAVLLRSLADRLDHTDHTDHADRSDHTDRSDAGRAERAAGSGPGSALDSPRPVRHDGPHPGQPRPWSATVRAPHRHSG</sequence>
<gene>
    <name evidence="2" type="ORF">FBY41_4306</name>
</gene>